<dbReference type="Pfam" id="PF12680">
    <property type="entry name" value="SnoaL_2"/>
    <property type="match status" value="1"/>
</dbReference>
<feature type="domain" description="SnoaL-like" evidence="1">
    <location>
        <begin position="8"/>
        <end position="109"/>
    </location>
</feature>
<dbReference type="Proteomes" id="UP001142175">
    <property type="component" value="Unassembled WGS sequence"/>
</dbReference>
<evidence type="ECO:0000313" key="3">
    <source>
        <dbReference type="Proteomes" id="UP001142175"/>
    </source>
</evidence>
<organism evidence="2 3">
    <name type="scientific">Aquiflexum gelatinilyticum</name>
    <dbReference type="NCBI Taxonomy" id="2961943"/>
    <lineage>
        <taxon>Bacteria</taxon>
        <taxon>Pseudomonadati</taxon>
        <taxon>Bacteroidota</taxon>
        <taxon>Cytophagia</taxon>
        <taxon>Cytophagales</taxon>
        <taxon>Cyclobacteriaceae</taxon>
        <taxon>Aquiflexum</taxon>
    </lineage>
</organism>
<dbReference type="InterPro" id="IPR032710">
    <property type="entry name" value="NTF2-like_dom_sf"/>
</dbReference>
<evidence type="ECO:0000259" key="1">
    <source>
        <dbReference type="Pfam" id="PF12680"/>
    </source>
</evidence>
<dbReference type="AlphaFoldDB" id="A0A9X2SZE4"/>
<evidence type="ECO:0000313" key="2">
    <source>
        <dbReference type="EMBL" id="MCR9014343.1"/>
    </source>
</evidence>
<protein>
    <submittedName>
        <fullName evidence="2">Nuclear transport factor 2 family protein</fullName>
    </submittedName>
</protein>
<dbReference type="EMBL" id="JANSUY010000002">
    <property type="protein sequence ID" value="MCR9014343.1"/>
    <property type="molecule type" value="Genomic_DNA"/>
</dbReference>
<proteinExistence type="predicted"/>
<dbReference type="InterPro" id="IPR037401">
    <property type="entry name" value="SnoaL-like"/>
</dbReference>
<accession>A0A9X2SZE4</accession>
<dbReference type="RefSeq" id="WP_258422224.1">
    <property type="nucleotide sequence ID" value="NZ_JANSUY010000002.1"/>
</dbReference>
<comment type="caution">
    <text evidence="2">The sequence shown here is derived from an EMBL/GenBank/DDBJ whole genome shotgun (WGS) entry which is preliminary data.</text>
</comment>
<name>A0A9X2SZE4_9BACT</name>
<dbReference type="Gene3D" id="3.10.450.50">
    <property type="match status" value="1"/>
</dbReference>
<sequence>MDNEKVIHNFYKAFAKGKADEMVSYYHQDIVFEDPVFGKLRGEQVKSMWKMLIERSKGNLKVSFSDIKVVRNSGEAHWEAVYPFGPYKRMVHNKITAEFEFKDGKIIKHKDSFDLWKWSRMALGIKGTLLGWSPIVQNKIKSQSQSLLKKYMQQ</sequence>
<gene>
    <name evidence="2" type="ORF">NU887_04805</name>
</gene>
<dbReference type="SUPFAM" id="SSF54427">
    <property type="entry name" value="NTF2-like"/>
    <property type="match status" value="1"/>
</dbReference>
<keyword evidence="3" id="KW-1185">Reference proteome</keyword>
<reference evidence="2" key="1">
    <citation type="submission" date="2022-08" db="EMBL/GenBank/DDBJ databases">
        <authorList>
            <person name="Zhang D."/>
        </authorList>
    </citation>
    <scope>NUCLEOTIDE SEQUENCE</scope>
    <source>
        <strain evidence="2">XJ19-11</strain>
    </source>
</reference>